<organism evidence="4">
    <name type="scientific">Streptomyces sp. Tu 6176</name>
    <dbReference type="NCBI Taxonomy" id="1470557"/>
    <lineage>
        <taxon>Bacteria</taxon>
        <taxon>Bacillati</taxon>
        <taxon>Actinomycetota</taxon>
        <taxon>Actinomycetes</taxon>
        <taxon>Kitasatosporales</taxon>
        <taxon>Streptomycetaceae</taxon>
        <taxon>Streptomyces</taxon>
    </lineage>
</organism>
<dbReference type="PDB" id="6SJ4">
    <property type="method" value="X-ray"/>
    <property type="resolution" value="1.81 A"/>
    <property type="chains" value="A/B=1-494"/>
</dbReference>
<feature type="binding site" evidence="5">
    <location>
        <position position="296"/>
    </location>
    <ligand>
        <name>Zn(2+)</name>
        <dbReference type="ChEBI" id="CHEBI:29105"/>
        <label>6</label>
    </ligand>
</feature>
<dbReference type="OrthoDB" id="3189065at2"/>
<keyword evidence="5 6" id="KW-0002">3D-structure</keyword>
<evidence type="ECO:0000256" key="1">
    <source>
        <dbReference type="ARBA" id="ARBA00022801"/>
    </source>
</evidence>
<dbReference type="PDBsum" id="6SJ2"/>
<dbReference type="RefSeq" id="WP_018564642.1">
    <property type="nucleotide sequence ID" value="NZ_KK106988.1"/>
</dbReference>
<feature type="binding site" evidence="5 6">
    <location>
        <position position="75"/>
    </location>
    <ligand>
        <name>Zn(2+)</name>
        <dbReference type="ChEBI" id="CHEBI:29105"/>
        <label>1</label>
    </ligand>
</feature>
<dbReference type="Gene3D" id="3.20.20.140">
    <property type="entry name" value="Metal-dependent hydrolases"/>
    <property type="match status" value="1"/>
</dbReference>
<gene>
    <name evidence="3" type="primary">natAM</name>
    <name evidence="4" type="ORF">CF54_07360</name>
</gene>
<dbReference type="PDBsum" id="6SJ1"/>
<dbReference type="Pfam" id="PF01979">
    <property type="entry name" value="Amidohydro_1"/>
    <property type="match status" value="1"/>
</dbReference>
<dbReference type="PDBsum" id="6SJ4"/>
<evidence type="ECO:0000259" key="2">
    <source>
        <dbReference type="Pfam" id="PF01979"/>
    </source>
</evidence>
<dbReference type="InterPro" id="IPR011059">
    <property type="entry name" value="Metal-dep_hydrolase_composite"/>
</dbReference>
<feature type="binding site" evidence="7">
    <location>
        <position position="321"/>
    </location>
    <ligand>
        <name>3-hydroxybenzoate</name>
        <dbReference type="ChEBI" id="CHEBI:16193"/>
    </ligand>
</feature>
<evidence type="ECO:0007829" key="6">
    <source>
        <dbReference type="PDB" id="6SJ1"/>
    </source>
</evidence>
<protein>
    <submittedName>
        <fullName evidence="4">Amidohydrolase</fullName>
    </submittedName>
</protein>
<dbReference type="GO" id="GO:0016810">
    <property type="term" value="F:hydrolase activity, acting on carbon-nitrogen (but not peptide) bonds"/>
    <property type="evidence" value="ECO:0007669"/>
    <property type="project" value="InterPro"/>
</dbReference>
<dbReference type="PDB" id="6SJ0">
    <property type="method" value="X-ray"/>
    <property type="resolution" value="1.75 A"/>
    <property type="chains" value="A/B=1-494"/>
</dbReference>
<feature type="binding site" evidence="5">
    <location>
        <position position="246"/>
    </location>
    <ligand>
        <name>Zn(2+)</name>
        <dbReference type="ChEBI" id="CHEBI:29105"/>
        <label>4</label>
    </ligand>
</feature>
<dbReference type="SUPFAM" id="SSF51338">
    <property type="entry name" value="Composite domain of metallo-dependent hydrolases"/>
    <property type="match status" value="2"/>
</dbReference>
<dbReference type="Gene3D" id="2.30.40.10">
    <property type="entry name" value="Urease, subunit C, domain 1"/>
    <property type="match status" value="1"/>
</dbReference>
<dbReference type="InterPro" id="IPR006680">
    <property type="entry name" value="Amidohydro-rel"/>
</dbReference>
<dbReference type="AlphaFoldDB" id="A0A022MQ12"/>
<dbReference type="GO" id="GO:0046872">
    <property type="term" value="F:metal ion binding"/>
    <property type="evidence" value="ECO:0007669"/>
    <property type="project" value="UniProtKB-KW"/>
</dbReference>
<dbReference type="EMBL" id="LN713864">
    <property type="protein sequence ID" value="CEK42821.1"/>
    <property type="molecule type" value="Genomic_DNA"/>
</dbReference>
<feature type="binding site" evidence="5">
    <location>
        <position position="128"/>
    </location>
    <ligand>
        <name>Zn(2+)</name>
        <dbReference type="ChEBI" id="CHEBI:29105"/>
        <label>3</label>
    </ligand>
</feature>
<feature type="domain" description="Amidohydrolase-related" evidence="2">
    <location>
        <begin position="66"/>
        <end position="447"/>
    </location>
</feature>
<dbReference type="PDB" id="6SJ3">
    <property type="method" value="X-ray"/>
    <property type="resolution" value="1.17 A"/>
    <property type="chains" value="A/B=1-494"/>
</dbReference>
<feature type="binding site" evidence="7">
    <location>
        <position position="290"/>
    </location>
    <ligand>
        <name>3-hydroxybenzoate</name>
        <dbReference type="ChEBI" id="CHEBI:16193"/>
    </ligand>
</feature>
<dbReference type="SMR" id="A0A022MQ12"/>
<dbReference type="PANTHER" id="PTHR43794:SF11">
    <property type="entry name" value="AMIDOHYDROLASE-RELATED DOMAIN-CONTAINING PROTEIN"/>
    <property type="match status" value="1"/>
</dbReference>
<dbReference type="PDB" id="6SJ2">
    <property type="method" value="X-ray"/>
    <property type="resolution" value="1.25 A"/>
    <property type="chains" value="A/B=1-494"/>
</dbReference>
<dbReference type="PDB" id="6SJ1">
    <property type="method" value="X-ray"/>
    <property type="resolution" value="2.06 A"/>
    <property type="chains" value="A/B=1-494"/>
</dbReference>
<dbReference type="SUPFAM" id="SSF51556">
    <property type="entry name" value="Metallo-dependent hydrolases"/>
    <property type="match status" value="1"/>
</dbReference>
<reference evidence="5 6" key="3">
    <citation type="journal article" date="2020" name="Angew. Chem. Int. Ed.">
        <title>The Biosynthesis of the Benzoxazole in Nataxazole Proceeds via an Unstable Ester and has Synthetic Utility.</title>
        <authorList>
            <person name="Song H."/>
            <person name="Rao C."/>
            <person name="Deng Z."/>
            <person name="Yu Y."/>
            <person name="Naismith J.H."/>
        </authorList>
    </citation>
    <scope>X-RAY CRYSTALLOGRAPHY (1.17 ANGSTROMS) IN COMPLEX WITH 3-HYDROXYBENZOATE AND ZN(2+)</scope>
</reference>
<evidence type="ECO:0007829" key="7">
    <source>
        <dbReference type="PDB" id="6SJ3"/>
    </source>
</evidence>
<name>A0A022MQ12_9ACTN</name>
<dbReference type="PDBsum" id="6SJ0"/>
<evidence type="ECO:0000313" key="3">
    <source>
        <dbReference type="EMBL" id="CEK42821.1"/>
    </source>
</evidence>
<feature type="binding site" evidence="5">
    <location>
        <position position="278"/>
    </location>
    <ligand>
        <name>Zn(2+)</name>
        <dbReference type="ChEBI" id="CHEBI:29105"/>
        <label>5</label>
    </ligand>
</feature>
<dbReference type="InterPro" id="IPR032466">
    <property type="entry name" value="Metal_Hydrolase"/>
</dbReference>
<keyword evidence="5 6" id="KW-0862">Zinc</keyword>
<sequence length="494" mass="53236">MGARLITGGTVYTADAQESVHARGAVLTVDDKVVAVGPAVEVEQAVQALDPAVRAELRRLDASRMMVLPGFVNAHWHEMFAMGFTMRGALRPPSDRADQVAFMGGGGDMHQISATFDRFDGLIEAMTEDEARAIAEYSMWIQLRGGVTTLGDMGSLNRPLAMVEAARRLGMRFSASTWASDAVLAPDRSRFLRTRDADTVLASFEALLGAVAADPTGRIRCRPNVSYVTNMTDELARGMAELVERHDLPFATHVGALRNEADAMRAYHGETGVRRLAEAGLVDERLMAGHSAFLDDQEQKLMLAGRAHISHSPGKYGPSGESALTETGVVPALRRAGLDVSLSTDAAALPGAGIAETMRAAWQMYNEMSADQTEVLPTDALAMATRIAAKGLRWDDAVGSLEPGKQADLLLVRTDDWRYLLNPRPLESFLWLAGSADVDTVIVGGRTLVEGGRGVEVDEAALRDRYLQALRGFTTRALRVPAEAVDPVLAEVAR</sequence>
<proteinExistence type="evidence at protein level"/>
<evidence type="ECO:0000313" key="4">
    <source>
        <dbReference type="EMBL" id="EYT83443.1"/>
    </source>
</evidence>
<keyword evidence="5 6" id="KW-0479">Metal-binding</keyword>
<accession>A0A022MQ12</accession>
<evidence type="ECO:0007829" key="5">
    <source>
        <dbReference type="PDB" id="6SJ0"/>
    </source>
</evidence>
<reference evidence="3" key="2">
    <citation type="journal article" date="2015" name="ChemBioChem">
        <title>Genome mining of Streptomyces sp. Tu 6176: characterization of nataxazol biosynthesis pathway.</title>
        <authorList>
            <person name="Cano-Prieto C."/>
            <person name="Garcia-Salcedo R."/>
            <person name="Sanchez-Hidalgo M."/>
            <person name="Brana A.F."/>
            <person name="Fiedler H.P."/>
            <person name="Mendez C."/>
            <person name="Salas J.A."/>
            <person name="Olano C."/>
        </authorList>
    </citation>
    <scope>NUCLEOTIDE SEQUENCE</scope>
    <source>
        <strain evidence="3">Tu 6176</strain>
    </source>
</reference>
<dbReference type="PANTHER" id="PTHR43794">
    <property type="entry name" value="AMINOHYDROLASE SSNA-RELATED"/>
    <property type="match status" value="1"/>
</dbReference>
<feature type="binding site" evidence="5">
    <location>
        <position position="205"/>
    </location>
    <ligand>
        <name>Zn(2+)</name>
        <dbReference type="ChEBI" id="CHEBI:29105"/>
        <label>4</label>
    </ligand>
</feature>
<feature type="binding site" evidence="5 6">
    <location>
        <position position="345"/>
    </location>
    <ligand>
        <name>Zn(2+)</name>
        <dbReference type="ChEBI" id="CHEBI:29105"/>
        <label>1</label>
    </ligand>
</feature>
<dbReference type="PDBsum" id="6SJ3"/>
<keyword evidence="1 4" id="KW-0378">Hydrolase</keyword>
<feature type="binding site" evidence="5">
    <location>
        <position position="395"/>
    </location>
    <ligand>
        <name>Zn(2+)</name>
        <dbReference type="ChEBI" id="CHEBI:29105"/>
        <label>7</label>
    </ligand>
</feature>
<dbReference type="HOGENOM" id="CLU_012358_2_1_11"/>
<dbReference type="EMBL" id="JFJQ01000214">
    <property type="protein sequence ID" value="EYT83443.1"/>
    <property type="molecule type" value="Genomic_DNA"/>
</dbReference>
<feature type="binding site" evidence="5">
    <location>
        <position position="110"/>
    </location>
    <ligand>
        <name>Zn(2+)</name>
        <dbReference type="ChEBI" id="CHEBI:29105"/>
        <label>2</label>
    </ligand>
</feature>
<feature type="binding site" evidence="5 6">
    <location>
        <position position="253"/>
    </location>
    <ligand>
        <name>Zn(2+)</name>
        <dbReference type="ChEBI" id="CHEBI:29105"/>
        <label>1</label>
    </ligand>
</feature>
<reference evidence="4" key="1">
    <citation type="submission" date="2014-03" db="EMBL/GenBank/DDBJ databases">
        <title>Draft genome sequence of Streptomyces sp. Tu 6176, producer of the cytotoxic benzoxazol nataxazol.</title>
        <authorList>
            <person name="Olano C."/>
            <person name="Cano-Prieto C."/>
            <person name="Mendez C."/>
            <person name="Salas J.A."/>
        </authorList>
    </citation>
    <scope>NUCLEOTIDE SEQUENCE [LARGE SCALE GENOMIC DNA]</scope>
    <source>
        <strain evidence="4">Tu 6176</strain>
    </source>
</reference>
<dbReference type="InterPro" id="IPR050287">
    <property type="entry name" value="MTA/SAH_deaminase"/>
</dbReference>
<feature type="binding site" evidence="5 6">
    <location>
        <position position="77"/>
    </location>
    <ligand>
        <name>Zn(2+)</name>
        <dbReference type="ChEBI" id="CHEBI:29105"/>
        <label>1</label>
    </ligand>
</feature>